<evidence type="ECO:0000313" key="2">
    <source>
        <dbReference type="EMBL" id="AXI09439.1"/>
    </source>
</evidence>
<evidence type="ECO:0000256" key="1">
    <source>
        <dbReference type="SAM" id="Phobius"/>
    </source>
</evidence>
<dbReference type="KEGG" id="ocn:CUC15_11125"/>
<protein>
    <submittedName>
        <fullName evidence="2">Uncharacterized protein</fullName>
    </submittedName>
</protein>
<dbReference type="RefSeq" id="WP_114916728.1">
    <property type="nucleotide sequence ID" value="NZ_CP024848.1"/>
</dbReference>
<feature type="transmembrane region" description="Helical" evidence="1">
    <location>
        <begin position="21"/>
        <end position="41"/>
    </location>
</feature>
<feature type="transmembrane region" description="Helical" evidence="1">
    <location>
        <begin position="133"/>
        <end position="154"/>
    </location>
</feature>
<sequence>MDENKKAEKNENKESLLPSTMLTGFVGGVFWSFVGLTLSYFNFSELSPTTFILRPWIQAEWTESWIGNIISIVIIGILSIIVALIYLVLFKKVYSMWMGVVFGAILWGIVFYLLQPMFSNVPKITELTLNTTLSTFCLFILYGTFIGFTISYNFHDSVRQKPD</sequence>
<keyword evidence="1" id="KW-0472">Membrane</keyword>
<keyword evidence="1" id="KW-1133">Transmembrane helix</keyword>
<dbReference type="AlphaFoldDB" id="A0A345PHF9"/>
<keyword evidence="3" id="KW-1185">Reference proteome</keyword>
<dbReference type="OrthoDB" id="2691442at2"/>
<dbReference type="InterPro" id="IPR024563">
    <property type="entry name" value="YqhR"/>
</dbReference>
<evidence type="ECO:0000313" key="3">
    <source>
        <dbReference type="Proteomes" id="UP000253908"/>
    </source>
</evidence>
<reference evidence="3" key="1">
    <citation type="submission" date="2017-11" db="EMBL/GenBank/DDBJ databases">
        <authorList>
            <person name="Zhu W."/>
        </authorList>
    </citation>
    <scope>NUCLEOTIDE SEQUENCE [LARGE SCALE GENOMIC DNA]</scope>
    <source>
        <strain evidence="3">160</strain>
    </source>
</reference>
<name>A0A345PHF9_9BACI</name>
<keyword evidence="1" id="KW-0812">Transmembrane</keyword>
<gene>
    <name evidence="2" type="ORF">CUC15_11125</name>
</gene>
<organism evidence="2 3">
    <name type="scientific">Oceanobacillus zhaokaii</name>
    <dbReference type="NCBI Taxonomy" id="2052660"/>
    <lineage>
        <taxon>Bacteria</taxon>
        <taxon>Bacillati</taxon>
        <taxon>Bacillota</taxon>
        <taxon>Bacilli</taxon>
        <taxon>Bacillales</taxon>
        <taxon>Bacillaceae</taxon>
        <taxon>Oceanobacillus</taxon>
    </lineage>
</organism>
<dbReference type="EMBL" id="CP024848">
    <property type="protein sequence ID" value="AXI09439.1"/>
    <property type="molecule type" value="Genomic_DNA"/>
</dbReference>
<proteinExistence type="predicted"/>
<dbReference type="Proteomes" id="UP000253908">
    <property type="component" value="Chromosome"/>
</dbReference>
<dbReference type="Pfam" id="PF11085">
    <property type="entry name" value="YqhR"/>
    <property type="match status" value="1"/>
</dbReference>
<accession>A0A345PHF9</accession>
<feature type="transmembrane region" description="Helical" evidence="1">
    <location>
        <begin position="65"/>
        <end position="89"/>
    </location>
</feature>
<feature type="transmembrane region" description="Helical" evidence="1">
    <location>
        <begin position="96"/>
        <end position="113"/>
    </location>
</feature>